<feature type="coiled-coil region" evidence="7">
    <location>
        <begin position="563"/>
        <end position="590"/>
    </location>
</feature>
<dbReference type="EC" id="3.4.19.12" evidence="2"/>
<evidence type="ECO:0000313" key="11">
    <source>
        <dbReference type="EMBL" id="KAB5589374.1"/>
    </source>
</evidence>
<dbReference type="InterPro" id="IPR022099">
    <property type="entry name" value="DUF3638"/>
</dbReference>
<keyword evidence="6" id="KW-0788">Thiol protease</keyword>
<dbReference type="InterPro" id="IPR022105">
    <property type="entry name" value="DUF3645"/>
</dbReference>
<evidence type="ECO:0000259" key="10">
    <source>
        <dbReference type="Pfam" id="PF20255"/>
    </source>
</evidence>
<dbReference type="PANTHER" id="PTHR13367:SF34">
    <property type="match status" value="1"/>
</dbReference>
<keyword evidence="5" id="KW-0378">Hydrolase</keyword>
<dbReference type="InterPro" id="IPR046541">
    <property type="entry name" value="DUF6606"/>
</dbReference>
<name>A0A5N5QCH9_9AGAM</name>
<comment type="catalytic activity">
    <reaction evidence="1">
        <text>Thiol-dependent hydrolysis of ester, thioester, amide, peptide and isopeptide bonds formed by the C-terminal Gly of ubiquitin (a 76-residue protein attached to proteins as an intracellular targeting signal).</text>
        <dbReference type="EC" id="3.4.19.12"/>
    </reaction>
</comment>
<evidence type="ECO:0000256" key="5">
    <source>
        <dbReference type="ARBA" id="ARBA00022801"/>
    </source>
</evidence>
<protein>
    <recommendedName>
        <fullName evidence="2">ubiquitinyl hydrolase 1</fullName>
        <ecNumber evidence="2">3.4.19.12</ecNumber>
    </recommendedName>
</protein>
<keyword evidence="3" id="KW-0645">Protease</keyword>
<feature type="domain" description="DUF6606" evidence="10">
    <location>
        <begin position="16"/>
        <end position="266"/>
    </location>
</feature>
<dbReference type="Proteomes" id="UP000383932">
    <property type="component" value="Unassembled WGS sequence"/>
</dbReference>
<evidence type="ECO:0000256" key="7">
    <source>
        <dbReference type="SAM" id="Coils"/>
    </source>
</evidence>
<dbReference type="OrthoDB" id="3182339at2759"/>
<evidence type="ECO:0000256" key="1">
    <source>
        <dbReference type="ARBA" id="ARBA00000707"/>
    </source>
</evidence>
<evidence type="ECO:0000256" key="3">
    <source>
        <dbReference type="ARBA" id="ARBA00022670"/>
    </source>
</evidence>
<dbReference type="InterPro" id="IPR051346">
    <property type="entry name" value="OTU_Deubiquitinase"/>
</dbReference>
<evidence type="ECO:0000256" key="2">
    <source>
        <dbReference type="ARBA" id="ARBA00012759"/>
    </source>
</evidence>
<organism evidence="11 12">
    <name type="scientific">Ceratobasidium theobromae</name>
    <dbReference type="NCBI Taxonomy" id="1582974"/>
    <lineage>
        <taxon>Eukaryota</taxon>
        <taxon>Fungi</taxon>
        <taxon>Dikarya</taxon>
        <taxon>Basidiomycota</taxon>
        <taxon>Agaricomycotina</taxon>
        <taxon>Agaricomycetes</taxon>
        <taxon>Cantharellales</taxon>
        <taxon>Ceratobasidiaceae</taxon>
        <taxon>Ceratobasidium</taxon>
    </lineage>
</organism>
<evidence type="ECO:0000256" key="6">
    <source>
        <dbReference type="ARBA" id="ARBA00022807"/>
    </source>
</evidence>
<keyword evidence="11" id="KW-0418">Kinase</keyword>
<feature type="domain" description="DUF3645" evidence="9">
    <location>
        <begin position="2394"/>
        <end position="2426"/>
    </location>
</feature>
<dbReference type="Pfam" id="PF12359">
    <property type="entry name" value="DUF3645"/>
    <property type="match status" value="1"/>
</dbReference>
<evidence type="ECO:0000259" key="9">
    <source>
        <dbReference type="Pfam" id="PF12359"/>
    </source>
</evidence>
<evidence type="ECO:0000313" key="12">
    <source>
        <dbReference type="Proteomes" id="UP000383932"/>
    </source>
</evidence>
<gene>
    <name evidence="11" type="ORF">CTheo_7187</name>
</gene>
<dbReference type="EMBL" id="SSOP01000279">
    <property type="protein sequence ID" value="KAB5589374.1"/>
    <property type="molecule type" value="Genomic_DNA"/>
</dbReference>
<dbReference type="GO" id="GO:0016301">
    <property type="term" value="F:kinase activity"/>
    <property type="evidence" value="ECO:0007669"/>
    <property type="project" value="UniProtKB-KW"/>
</dbReference>
<dbReference type="Pfam" id="PF12340">
    <property type="entry name" value="DUF3638"/>
    <property type="match status" value="1"/>
</dbReference>
<proteinExistence type="predicted"/>
<keyword evidence="4" id="KW-0833">Ubl conjugation pathway</keyword>
<dbReference type="PANTHER" id="PTHR13367">
    <property type="entry name" value="UBIQUITIN THIOESTERASE"/>
    <property type="match status" value="1"/>
</dbReference>
<comment type="caution">
    <text evidence="11">The sequence shown here is derived from an EMBL/GenBank/DDBJ whole genome shotgun (WGS) entry which is preliminary data.</text>
</comment>
<keyword evidence="11" id="KW-0808">Transferase</keyword>
<evidence type="ECO:0000256" key="4">
    <source>
        <dbReference type="ARBA" id="ARBA00022786"/>
    </source>
</evidence>
<feature type="domain" description="DUF3638" evidence="8">
    <location>
        <begin position="2033"/>
        <end position="2273"/>
    </location>
</feature>
<evidence type="ECO:0000259" key="8">
    <source>
        <dbReference type="Pfam" id="PF12340"/>
    </source>
</evidence>
<dbReference type="GO" id="GO:0004843">
    <property type="term" value="F:cysteine-type deubiquitinase activity"/>
    <property type="evidence" value="ECO:0007669"/>
    <property type="project" value="UniProtKB-EC"/>
</dbReference>
<reference evidence="11 12" key="1">
    <citation type="journal article" date="2019" name="Fungal Biol. Biotechnol.">
        <title>Draft genome sequence of fastidious pathogen Ceratobasidium theobromae, which causes vascular-streak dieback in Theobroma cacao.</title>
        <authorList>
            <person name="Ali S.S."/>
            <person name="Asman A."/>
            <person name="Shao J."/>
            <person name="Firmansyah A.P."/>
            <person name="Susilo A.W."/>
            <person name="Rosmana A."/>
            <person name="McMahon P."/>
            <person name="Junaid M."/>
            <person name="Guest D."/>
            <person name="Kheng T.Y."/>
            <person name="Meinhardt L.W."/>
            <person name="Bailey B.A."/>
        </authorList>
    </citation>
    <scope>NUCLEOTIDE SEQUENCE [LARGE SCALE GENOMIC DNA]</scope>
    <source>
        <strain evidence="11 12">CT2</strain>
    </source>
</reference>
<sequence length="3142" mass="359323">MPDSAPDEDCLVHQAYHIFFPPQLPQSIQSGDFNRQVNSGISRSVLSAVTKYKEGDPQNAPQWDRIIRMLECFTRSIQVPIEKNQLSQDLIGMTAGDVLVLYIQAQNAGVIVRKRPSSTTFEAFEVQLPSADLMWASGKIGQQYPGPAVKVPNTIADHIDFIEEIANFLAQMNVDQLPNMPSIRYKGETTDPYSFIQLFFGILRGMGKSVEPPRVTKRITDDALGAKDAEPWRRSPVWLVIRVALQTSLDRRLYKHYMAFHHADFLSQCHQHETFSSDLLYVMRVKMGKRVFKLKDSLPNFVVERVKAVADDVQNVLQTRWDMIQAEQARLPPLDPAAFDPQAASNQSLPSSRQYLEQLFEDQRTQPPHSQFELDHKPRYKNVDDFRVFEGGALNVAFESDKEIALFDFESAVFEHLSTWTSQNLSESNIPNASQTIFSCFSQYAHAARSHYRVDVADESIMLLTLAKLWVSVDQLATSACPLLLDFSPELPENMLETLLLRTAQHIEAARVVQEYIRARHAGVLPENDSVFTSRASLQSFAVQYFQQSPPLQRLKMEIEQDALQKRQEIRRKVKERARLRREIKQLHHELLPGESRNDEDHKEHCQKCLLRARYYAIVIRAHEWPLPENQLEAAVVLFAIQSPSFFTIWRSLTYFLLTNLGDAIWPSPKRMLRLGNKPTARLVTSSDLAQWVSQPAGGPTRIVLALWPKRDSFVLRWSRSLKYRAANSVNRYFHKNQWNYRLYDTTKNDWIGNSHEHLSFTKYGTFLLPKNGPYTHLSFALSGTTHTTNQILADQFDCPRELSLHEHIAFGTLRSGPRLQWMNIVRGIEENILTFGSQEVRLLHTQAAWQLGPLSDDGQRGWHLELDDPEFGELLVSESRVLLDRVRANWLEVNSVATAIMLVSRLIASSSHLGVIIAACLFLREARLVTFGWMTDLQKKLRNATDEERITEYRQRVCETAAICRSTFDVEPRHIPSILTTAEDYSLLIKCFVILYDNQPPDFSAAPKHLQVLLNGDRRLSHKLLPHILSQLHLHKHVVSDPVSDIWPDYQPHRDGWTELPSPNSRWISTKTTTSYKQITQNVHLNLLNGCLLIDGKPLGWLPSSYIGHATYKRLFHKTILAVVPAEPATGMEFATRDRLHGYQVFFRLNDNDLIIRACIANQTYELVPFSRLGEDFPEFLSAGYHHWACIENRTIEFRLLSHPWSSSHQEWLLSLPVNGQTTLRNSDNNSTLIDIHSPLFHSISGQLSRLESPRYLHVTLSGHSEPQVEVELPRMRLSFFVNKNAQLESANFRGQVVDSDQSAGAFFGLDNQLVLRAKDPVARSMPRSRSVLVPYGQIKFKRRGHHVSVEVQSSLGKQVQYYRYLIDTDLGYLAGDLGLTARLYKIYLHAITSYCLPDPLTGQTGTDEALQALSESAASPFEPITMEHGQLLKLIGSLTPIDTYAFISVYISWRYPAKRINITHLTSWTILPPLSQHLGFSTATAAILRRAESMQMLHPLDFEVCDMVVQRDANLLRHAALKAHIFYPPRTPFVRELCDIQITDQVYFGRKKIQKRIVKRARITEWAAHLALRNWNRPIYQGLNLVSLAESEGILHSSCQGLTLNYSLRWLKLDLSESLITLYNLCRRASVDGNKFRLAVCISSAAFSAKLDLDLISALVAFATNHQFLQLDPPPHSEYQLADDGYEPTRRRIQLIMSGCRRAIESTPAGGLARQDGESDRSFNTRKERYLRTWFARYEPQLAQILLVQWPSTNLRAPRVAYRWYHVDICFERICLYFSSCNRNVELCAHLRKVQKTLSSRIWPRGTNSIREASLTIRSPAIICSPRFQWNTICFDNLMAQRSRPSSGNHNPHSNIAIPEQVESLTETNRLAILFSELERSSQPLNRQYGVGMNESRNDLAKQIAISLPKELPPLELLIENREKYHSALNSHLYQLKLCLGPKTPVENIVFVCGIWPRITPRSLLRGLTLKARSRLGVSTEWQKEFAEYARSFMAYQRSQRLVAFSIAQSVDEFWKELVDAETDSSGDELEPDWLLVQIEGNFRARLLQRQISKEMVSPSSGSSTVLQLNMGEGKSSVIVPMIAASLANTKQLVRVIVLKPLWHQMYHLLVSRLGGLVDRRIYYFPFGRDTKMNARKAKRLQELYEECMREGGIILAQPEHILSFKLMSIDRQIYDGIPTGVERKWWRISSWLCSGGIAADDAITGAQLHRMQEWLSENTRDILDESDEILHVRYQLIYTIGEAQLLEDHPDRWITTQQVLHLLAHHISRLEHAQPGSFKYEPRSGGQFPDIQILPDCSRQTEERLVHELASDVLNGEIKNLNTIRLPIHLRQAALEFLTSMKNSRQQYEDLKSAFNPAMWRGLLLVRGLFASGILVFVLKAKRYRVDYGLDLSRSLLAVPFRAKDIPSLRAEFGHPDVAIVLTALSYYYKGLTEAQLDQCFDLLYKFDNPALEYEQWVERNNDIPEDLRHLKGINIKDREQFLDRLVPAFARNSATIDFFLSFIVFPKEAKEYPHRLSTSGWDLAETKRHVITGFSGTNDNRYLLPTSITQADPLKQLSTNALVLTYLLQPENNHYICMKADNGHTLSTREFLKLLVAQEPEIRALLDVGAQMLELKNEELVRCWLELENNPEIQAAVYFNEKDELTVLPRGDTPTSFYSSQFAQQLDKCIVYLDDGHTRGTDLKLPRHTRALVTLGPRVTKDRLLQGCMRMRKLGHGQSVMFAAPPEIDNQIRISCPIPLRPDGKIDTLDVMRWAMLETCKDLQHHIPHWAQQGSEYTRRLRAQRQCAGKRPDVAVLKEGWLNPEARTLEEMYGMPPPSAQSQNGCFTHQAFDIPSMRERLNLLGVSNLEDAGLEQEQEREVSHEVEKEIIVQRPKKKVPADPSLHPDILHFIHNGLIPRHSQAFVPLFYSLRSFGPHAVHGCPRKLVASADFINTLEKSEACERLDDYLSPVNWIVIGKDGIRVVLSAFEVNELLPEIRKATEVSLHVYAPRVSKYMRSFSSLGFYSLPHRPEPAQPPLRSIIQIYLDLFAGQLYLSDHAEYVMVCALLGLYRPSMGLKELESLPVEGDGFVKPEHRGELFESHLGYVICKFAESPIPMLRDLIERRRKGMNFLPTHVGQLLHGGNFTQSDFLKMVL</sequence>
<dbReference type="GO" id="GO:0006508">
    <property type="term" value="P:proteolysis"/>
    <property type="evidence" value="ECO:0007669"/>
    <property type="project" value="UniProtKB-KW"/>
</dbReference>
<dbReference type="Pfam" id="PF20255">
    <property type="entry name" value="DUF6606"/>
    <property type="match status" value="1"/>
</dbReference>
<keyword evidence="12" id="KW-1185">Reference proteome</keyword>
<keyword evidence="7" id="KW-0175">Coiled coil</keyword>
<accession>A0A5N5QCH9</accession>